<dbReference type="STRING" id="36087.A0A077ZCR0"/>
<keyword evidence="2 3" id="KW-0040">ANK repeat</keyword>
<keyword evidence="5" id="KW-1185">Reference proteome</keyword>
<dbReference type="SMART" id="SM00248">
    <property type="entry name" value="ANK"/>
    <property type="match status" value="8"/>
</dbReference>
<dbReference type="OrthoDB" id="6781668at2759"/>
<accession>A0A077ZCR0</accession>
<dbReference type="Pfam" id="PF12796">
    <property type="entry name" value="Ank_2"/>
    <property type="match status" value="2"/>
</dbReference>
<dbReference type="SUPFAM" id="SSF48403">
    <property type="entry name" value="Ankyrin repeat"/>
    <property type="match status" value="1"/>
</dbReference>
<evidence type="ECO:0000256" key="1">
    <source>
        <dbReference type="ARBA" id="ARBA00022737"/>
    </source>
</evidence>
<feature type="repeat" description="ANK" evidence="3">
    <location>
        <begin position="72"/>
        <end position="104"/>
    </location>
</feature>
<protein>
    <submittedName>
        <fullName evidence="4">Ankyrin repeat protein</fullName>
    </submittedName>
</protein>
<dbReference type="AlphaFoldDB" id="A0A077ZCR0"/>
<evidence type="ECO:0000313" key="5">
    <source>
        <dbReference type="Proteomes" id="UP000030665"/>
    </source>
</evidence>
<proteinExistence type="predicted"/>
<dbReference type="GO" id="GO:0005634">
    <property type="term" value="C:nucleus"/>
    <property type="evidence" value="ECO:0007669"/>
    <property type="project" value="TreeGrafter"/>
</dbReference>
<dbReference type="PROSITE" id="PS50297">
    <property type="entry name" value="ANK_REP_REGION"/>
    <property type="match status" value="3"/>
</dbReference>
<dbReference type="PRINTS" id="PR01415">
    <property type="entry name" value="ANKYRIN"/>
</dbReference>
<evidence type="ECO:0000313" key="4">
    <source>
        <dbReference type="EMBL" id="CDW58137.1"/>
    </source>
</evidence>
<dbReference type="PANTHER" id="PTHR24201:SF16">
    <property type="entry name" value="ANKYRIN-1-LIKE-RELATED"/>
    <property type="match status" value="1"/>
</dbReference>
<dbReference type="InterPro" id="IPR002110">
    <property type="entry name" value="Ankyrin_rpt"/>
</dbReference>
<dbReference type="InterPro" id="IPR050776">
    <property type="entry name" value="Ank_Repeat/CDKN_Inhibitor"/>
</dbReference>
<dbReference type="Pfam" id="PF13637">
    <property type="entry name" value="Ank_4"/>
    <property type="match status" value="1"/>
</dbReference>
<organism evidence="4 5">
    <name type="scientific">Trichuris trichiura</name>
    <name type="common">Whipworm</name>
    <name type="synonym">Trichocephalus trichiurus</name>
    <dbReference type="NCBI Taxonomy" id="36087"/>
    <lineage>
        <taxon>Eukaryota</taxon>
        <taxon>Metazoa</taxon>
        <taxon>Ecdysozoa</taxon>
        <taxon>Nematoda</taxon>
        <taxon>Enoplea</taxon>
        <taxon>Dorylaimia</taxon>
        <taxon>Trichinellida</taxon>
        <taxon>Trichuridae</taxon>
        <taxon>Trichuris</taxon>
    </lineage>
</organism>
<sequence length="394" mass="44239">MRLAEEAMYRSIVNGDVQGVEQLLTNHHVDPDLRYYSYSIPALNFAIMREQHEIARIFLLHGASVNQTDCEQRKSALHCAVSTRNLATVKMLLQERANPNLRDLNGSTPVHLAARLGAFDIFLALLDSGGNAEARDGNCRTPLLVACTHGNLQIINCLLNKNVDVTVHDFDYNTALHLYRRFPLSLCKRLLSMGTCVNSLNSFGQSPLFLYVHWLSTDDFGSSDIDCYRCLYWLLLNGAEPNQLCLYYLRSPLAVAICNEDVIAVSMLLSFGADPHLVDSLGRTPGSLAVRTKNIQILQQLYYHGMNANLWTEYIAPAKCVMDQCNTRSASDALNKVLTGEVQCVRSLQFISALALRRSLDRNADKILFDSNLPFHIKNKLISLAYYVFFAMTH</sequence>
<evidence type="ECO:0000256" key="2">
    <source>
        <dbReference type="ARBA" id="ARBA00023043"/>
    </source>
</evidence>
<name>A0A077ZCR0_TRITR</name>
<dbReference type="Proteomes" id="UP000030665">
    <property type="component" value="Unassembled WGS sequence"/>
</dbReference>
<feature type="repeat" description="ANK" evidence="3">
    <location>
        <begin position="105"/>
        <end position="137"/>
    </location>
</feature>
<dbReference type="InterPro" id="IPR036770">
    <property type="entry name" value="Ankyrin_rpt-contain_sf"/>
</dbReference>
<gene>
    <name evidence="4" type="ORF">TTRE_0000644001</name>
</gene>
<dbReference type="Gene3D" id="1.25.40.20">
    <property type="entry name" value="Ankyrin repeat-containing domain"/>
    <property type="match status" value="2"/>
</dbReference>
<reference evidence="4" key="2">
    <citation type="submission" date="2014-03" db="EMBL/GenBank/DDBJ databases">
        <title>The whipworm genome and dual-species transcriptomics of an intimate host-pathogen interaction.</title>
        <authorList>
            <person name="Foth B.J."/>
            <person name="Tsai I.J."/>
            <person name="Reid A.J."/>
            <person name="Bancroft A.J."/>
            <person name="Nichol S."/>
            <person name="Tracey A."/>
            <person name="Holroyd N."/>
            <person name="Cotton J.A."/>
            <person name="Stanley E.J."/>
            <person name="Zarowiecki M."/>
            <person name="Liu J.Z."/>
            <person name="Huckvale T."/>
            <person name="Cooper P.J."/>
            <person name="Grencis R.K."/>
            <person name="Berriman M."/>
        </authorList>
    </citation>
    <scope>NUCLEOTIDE SEQUENCE [LARGE SCALE GENOMIC DNA]</scope>
</reference>
<reference evidence="4" key="1">
    <citation type="submission" date="2014-01" db="EMBL/GenBank/DDBJ databases">
        <authorList>
            <person name="Aslett M."/>
        </authorList>
    </citation>
    <scope>NUCLEOTIDE SEQUENCE</scope>
</reference>
<evidence type="ECO:0000256" key="3">
    <source>
        <dbReference type="PROSITE-ProRule" id="PRU00023"/>
    </source>
</evidence>
<dbReference type="PANTHER" id="PTHR24201">
    <property type="entry name" value="ANK_REP_REGION DOMAIN-CONTAINING PROTEIN"/>
    <property type="match status" value="1"/>
</dbReference>
<dbReference type="EMBL" id="HG806271">
    <property type="protein sequence ID" value="CDW58137.1"/>
    <property type="molecule type" value="Genomic_DNA"/>
</dbReference>
<keyword evidence="1" id="KW-0677">Repeat</keyword>
<dbReference type="PROSITE" id="PS50088">
    <property type="entry name" value="ANK_REPEAT"/>
    <property type="match status" value="3"/>
</dbReference>
<feature type="repeat" description="ANK" evidence="3">
    <location>
        <begin position="138"/>
        <end position="170"/>
    </location>
</feature>